<feature type="signal peptide" evidence="2">
    <location>
        <begin position="1"/>
        <end position="26"/>
    </location>
</feature>
<dbReference type="InterPro" id="IPR008160">
    <property type="entry name" value="Collagen"/>
</dbReference>
<dbReference type="Pfam" id="PF24269">
    <property type="entry name" value="DUF7467"/>
    <property type="match status" value="1"/>
</dbReference>
<organism evidence="4 5">
    <name type="scientific">Kangiella profundi</name>
    <dbReference type="NCBI Taxonomy" id="1561924"/>
    <lineage>
        <taxon>Bacteria</taxon>
        <taxon>Pseudomonadati</taxon>
        <taxon>Pseudomonadota</taxon>
        <taxon>Gammaproteobacteria</taxon>
        <taxon>Kangiellales</taxon>
        <taxon>Kangiellaceae</taxon>
        <taxon>Kangiella</taxon>
    </lineage>
</organism>
<dbReference type="Pfam" id="PF01391">
    <property type="entry name" value="Collagen"/>
    <property type="match status" value="2"/>
</dbReference>
<dbReference type="PANTHER" id="PTHR37456">
    <property type="entry name" value="SI:CH211-266K2.1"/>
    <property type="match status" value="1"/>
</dbReference>
<feature type="region of interest" description="Disordered" evidence="1">
    <location>
        <begin position="254"/>
        <end position="663"/>
    </location>
</feature>
<accession>A0A2K9B1H2</accession>
<dbReference type="PANTHER" id="PTHR37456:SF6">
    <property type="entry name" value="COLLAGEN ALPHA-1(XXIII) CHAIN-LIKE ISOFORM X2"/>
    <property type="match status" value="1"/>
</dbReference>
<gene>
    <name evidence="4" type="ORF">CW740_05575</name>
</gene>
<sequence>MNTNLKALGIPLAGLGLLVSTQLTLAAPKIHEVQPYPYEAPSNLVIWGTGFDDPQIYFGTHSSPLVISADQSACDAMAFNPAPPLDPTDFQCLVVDLPYVNNGSPAVPSGDYLLKIVVEGGIDVCGEKPSALTFMYTPSDCSGYSSQEGATCSGDMTGAIGATTINAFGRDSEKWNYPSMIYPGEDVTFTASVSGKWGNQLNVEFSENGLSQTIGLHTSCSQPLILGDVYGSFTLVDFVGQSGGPAQQIDLYDLTLGGVGPQGPQGEAGPEGPQGPQGDTGPAGPQGDTGPAGPQGDTGPAGPQGAQGDTGPAGPQGEAGPAGPQGETGPAGPQGEAGPAGPQGDTGPAGPQGDTGPAGPQGDTGPAGPQGETGATGPQGPAGPQGETGATGPQGPAGPQGETGATGPQGPKGDTGDTGATGPQGPAGPQGETGATGPQGPKGDTGDTGATGPQGPAGPQGETGATGPQGPKGDTGDTGATGPQGPAGPQGETGATGPQGPKGDTGDTGATGPQGPAGPQGETGATGPQGPAGPQGETGATGPQGPQGDTGATGPQGPQGPQGDTGATGPQGPQGPQGDTGATGPQGPQGPQGDTGATGPQGPQGPQGDTGATGPQGPQGPMGPMGPQGPQGEKGDTGDTGATGPMGPQGPQGETGPAGGGSNLLCFATDQTIGSQGKYMGLGQQGGHHVEVGVVVPFLEGAIVQQFVVKAAQGNTARSGKAWVYHDGPTQFGQPLGSCDLVPSDPTEDRTVCSGIAAGVLSDFDSLSIFIKTDDGQGSFVGATACLIIETEPQAQ</sequence>
<keyword evidence="4" id="KW-0176">Collagen</keyword>
<evidence type="ECO:0000259" key="3">
    <source>
        <dbReference type="Pfam" id="PF24269"/>
    </source>
</evidence>
<dbReference type="Proteomes" id="UP000232693">
    <property type="component" value="Chromosome"/>
</dbReference>
<protein>
    <submittedName>
        <fullName evidence="4">Collagen-like protein</fullName>
    </submittedName>
</protein>
<feature type="domain" description="DUF7467" evidence="3">
    <location>
        <begin position="128"/>
        <end position="238"/>
    </location>
</feature>
<dbReference type="EMBL" id="CP025120">
    <property type="protein sequence ID" value="AUD78748.1"/>
    <property type="molecule type" value="Genomic_DNA"/>
</dbReference>
<evidence type="ECO:0000256" key="1">
    <source>
        <dbReference type="SAM" id="MobiDB-lite"/>
    </source>
</evidence>
<feature type="compositionally biased region" description="Low complexity" evidence="1">
    <location>
        <begin position="366"/>
        <end position="616"/>
    </location>
</feature>
<feature type="compositionally biased region" description="Low complexity" evidence="1">
    <location>
        <begin position="264"/>
        <end position="343"/>
    </location>
</feature>
<evidence type="ECO:0000256" key="2">
    <source>
        <dbReference type="SAM" id="SignalP"/>
    </source>
</evidence>
<proteinExistence type="predicted"/>
<name>A0A2K9B1H2_9GAMM</name>
<dbReference type="AlphaFoldDB" id="A0A2K9B1H2"/>
<keyword evidence="5" id="KW-1185">Reference proteome</keyword>
<dbReference type="KEGG" id="kpd:CW740_05575"/>
<evidence type="ECO:0000313" key="4">
    <source>
        <dbReference type="EMBL" id="AUD78748.1"/>
    </source>
</evidence>
<dbReference type="InterPro" id="IPR050938">
    <property type="entry name" value="Collagen_Structural_Proteins"/>
</dbReference>
<reference evidence="4 5" key="1">
    <citation type="submission" date="2017-12" db="EMBL/GenBank/DDBJ databases">
        <title>Kangiella profundi FT102 completed genome.</title>
        <authorList>
            <person name="Xu J."/>
            <person name="Wang J."/>
            <person name="Lu Y."/>
        </authorList>
    </citation>
    <scope>NUCLEOTIDE SEQUENCE [LARGE SCALE GENOMIC DNA]</scope>
    <source>
        <strain evidence="4 5">FT102</strain>
    </source>
</reference>
<dbReference type="OrthoDB" id="6394945at2"/>
<feature type="chain" id="PRO_5014843292" evidence="2">
    <location>
        <begin position="27"/>
        <end position="796"/>
    </location>
</feature>
<keyword evidence="2" id="KW-0732">Signal</keyword>
<dbReference type="RefSeq" id="WP_106646602.1">
    <property type="nucleotide sequence ID" value="NZ_CP025120.1"/>
</dbReference>
<evidence type="ECO:0000313" key="5">
    <source>
        <dbReference type="Proteomes" id="UP000232693"/>
    </source>
</evidence>
<dbReference type="InterPro" id="IPR055890">
    <property type="entry name" value="DUF7467"/>
</dbReference>
<feature type="compositionally biased region" description="Low complexity" evidence="1">
    <location>
        <begin position="642"/>
        <end position="655"/>
    </location>
</feature>